<evidence type="ECO:0000313" key="1">
    <source>
        <dbReference type="EMBL" id="KAJ0080302.1"/>
    </source>
</evidence>
<comment type="caution">
    <text evidence="1">The sequence shown here is derived from an EMBL/GenBank/DDBJ whole genome shotgun (WGS) entry which is preliminary data.</text>
</comment>
<protein>
    <submittedName>
        <fullName evidence="1">Uncharacterized protein</fullName>
    </submittedName>
</protein>
<gene>
    <name evidence="1" type="ORF">Patl1_23172</name>
</gene>
<dbReference type="EMBL" id="CM047909">
    <property type="protein sequence ID" value="KAJ0080302.1"/>
    <property type="molecule type" value="Genomic_DNA"/>
</dbReference>
<evidence type="ECO:0000313" key="2">
    <source>
        <dbReference type="Proteomes" id="UP001164250"/>
    </source>
</evidence>
<keyword evidence="2" id="KW-1185">Reference proteome</keyword>
<dbReference type="Proteomes" id="UP001164250">
    <property type="component" value="Chromosome 13"/>
</dbReference>
<name>A0ACC1A1W3_9ROSI</name>
<proteinExistence type="predicted"/>
<reference evidence="2" key="1">
    <citation type="journal article" date="2023" name="G3 (Bethesda)">
        <title>Genome assembly and association tests identify interacting loci associated with vigor, precocity, and sex in interspecific pistachio rootstocks.</title>
        <authorList>
            <person name="Palmer W."/>
            <person name="Jacygrad E."/>
            <person name="Sagayaradj S."/>
            <person name="Cavanaugh K."/>
            <person name="Han R."/>
            <person name="Bertier L."/>
            <person name="Beede B."/>
            <person name="Kafkas S."/>
            <person name="Golino D."/>
            <person name="Preece J."/>
            <person name="Michelmore R."/>
        </authorList>
    </citation>
    <scope>NUCLEOTIDE SEQUENCE [LARGE SCALE GENOMIC DNA]</scope>
</reference>
<accession>A0ACC1A1W3</accession>
<sequence>MRQNLRIRNKPQGVTVECLGEGCKWRIHASVMIGTSTFQVRTKDNE</sequence>
<organism evidence="1 2">
    <name type="scientific">Pistacia atlantica</name>
    <dbReference type="NCBI Taxonomy" id="434234"/>
    <lineage>
        <taxon>Eukaryota</taxon>
        <taxon>Viridiplantae</taxon>
        <taxon>Streptophyta</taxon>
        <taxon>Embryophyta</taxon>
        <taxon>Tracheophyta</taxon>
        <taxon>Spermatophyta</taxon>
        <taxon>Magnoliopsida</taxon>
        <taxon>eudicotyledons</taxon>
        <taxon>Gunneridae</taxon>
        <taxon>Pentapetalae</taxon>
        <taxon>rosids</taxon>
        <taxon>malvids</taxon>
        <taxon>Sapindales</taxon>
        <taxon>Anacardiaceae</taxon>
        <taxon>Pistacia</taxon>
    </lineage>
</organism>